<proteinExistence type="predicted"/>
<comment type="caution">
    <text evidence="1">The sequence shown here is derived from an EMBL/GenBank/DDBJ whole genome shotgun (WGS) entry which is preliminary data.</text>
</comment>
<dbReference type="EMBL" id="BGPR01009748">
    <property type="protein sequence ID" value="GBN42025.1"/>
    <property type="molecule type" value="Genomic_DNA"/>
</dbReference>
<dbReference type="Proteomes" id="UP000499080">
    <property type="component" value="Unassembled WGS sequence"/>
</dbReference>
<keyword evidence="2" id="KW-1185">Reference proteome</keyword>
<reference evidence="1 2" key="1">
    <citation type="journal article" date="2019" name="Sci. Rep.">
        <title>Orb-weaving spider Araneus ventricosus genome elucidates the spidroin gene catalogue.</title>
        <authorList>
            <person name="Kono N."/>
            <person name="Nakamura H."/>
            <person name="Ohtoshi R."/>
            <person name="Moran D.A.P."/>
            <person name="Shinohara A."/>
            <person name="Yoshida Y."/>
            <person name="Fujiwara M."/>
            <person name="Mori M."/>
            <person name="Tomita M."/>
            <person name="Arakawa K."/>
        </authorList>
    </citation>
    <scope>NUCLEOTIDE SEQUENCE [LARGE SCALE GENOMIC DNA]</scope>
</reference>
<sequence>MREYERPAEVLMKIHRKWLNPVVHTSVKKNLSNEDLFHFIVDFGMKRQNSYDVTNPAGSSRIDGNPAGSDRIEIGAGLQSLVGDYIPK</sequence>
<evidence type="ECO:0000313" key="1">
    <source>
        <dbReference type="EMBL" id="GBN42025.1"/>
    </source>
</evidence>
<protein>
    <submittedName>
        <fullName evidence="1">Uncharacterized protein</fullName>
    </submittedName>
</protein>
<gene>
    <name evidence="1" type="ORF">AVEN_207524_1</name>
</gene>
<name>A0A4Y2NR17_ARAVE</name>
<dbReference type="AlphaFoldDB" id="A0A4Y2NR17"/>
<evidence type="ECO:0000313" key="2">
    <source>
        <dbReference type="Proteomes" id="UP000499080"/>
    </source>
</evidence>
<organism evidence="1 2">
    <name type="scientific">Araneus ventricosus</name>
    <name type="common">Orbweaver spider</name>
    <name type="synonym">Epeira ventricosa</name>
    <dbReference type="NCBI Taxonomy" id="182803"/>
    <lineage>
        <taxon>Eukaryota</taxon>
        <taxon>Metazoa</taxon>
        <taxon>Ecdysozoa</taxon>
        <taxon>Arthropoda</taxon>
        <taxon>Chelicerata</taxon>
        <taxon>Arachnida</taxon>
        <taxon>Araneae</taxon>
        <taxon>Araneomorphae</taxon>
        <taxon>Entelegynae</taxon>
        <taxon>Araneoidea</taxon>
        <taxon>Araneidae</taxon>
        <taxon>Araneus</taxon>
    </lineage>
</organism>
<accession>A0A4Y2NR17</accession>